<protein>
    <submittedName>
        <fullName evidence="1">Uncharacterized protein</fullName>
    </submittedName>
</protein>
<dbReference type="InterPro" id="IPR019183">
    <property type="entry name" value="NAA25_NatB_aux_su"/>
</dbReference>
<dbReference type="EMBL" id="ML976756">
    <property type="protein sequence ID" value="KAF1965768.1"/>
    <property type="molecule type" value="Genomic_DNA"/>
</dbReference>
<gene>
    <name evidence="1" type="ORF">BU23DRAFT_603998</name>
</gene>
<evidence type="ECO:0000313" key="2">
    <source>
        <dbReference type="Proteomes" id="UP000800036"/>
    </source>
</evidence>
<proteinExistence type="predicted"/>
<organism evidence="1 2">
    <name type="scientific">Bimuria novae-zelandiae CBS 107.79</name>
    <dbReference type="NCBI Taxonomy" id="1447943"/>
    <lineage>
        <taxon>Eukaryota</taxon>
        <taxon>Fungi</taxon>
        <taxon>Dikarya</taxon>
        <taxon>Ascomycota</taxon>
        <taxon>Pezizomycotina</taxon>
        <taxon>Dothideomycetes</taxon>
        <taxon>Pleosporomycetidae</taxon>
        <taxon>Pleosporales</taxon>
        <taxon>Massarineae</taxon>
        <taxon>Didymosphaeriaceae</taxon>
        <taxon>Bimuria</taxon>
    </lineage>
</organism>
<dbReference type="AlphaFoldDB" id="A0A6A5UM21"/>
<sequence length="965" mass="110421">MALNWDRFQKFQRENPIPKFALDKASKNLKKNPKDPYLLTWKASALLKLSGRANEAQTILTGLSQLQPPITDLQLLSFIYSSVLDAIRQQHPGALAQVSVGTEALKAWQNAAKALSRRKAKLDLWSALFVAAMKEECWEDAKLATVQANKEGVESTFKKSMYYSRILASQLGAEQKIEIAKKANHDDPGSQIQLTVTLRQMQEAYGSSLKPTDEILQVSTMSDLHFMAAIYERQGRGKELLQLWADPPPAVKKIIDGAYWDFQKLKLKVAVDQGEWQLVNSTCSGLLDIVHSAGNPTDGDPSKARDNMFSVCTIYWTVWKNLMDAATHLYPGEEGSKKLWNLFKGISDTLPPRDKTTYRAFGLTRLSVEAYCGTPSLDSVFGFYCDCYRNPNCFRDLRRFVALLTPEDQRKFHGKISKHAQILGSRLKKEDASEDQVKVQEYTREWHQTEMTVLKFELLMIASLVTDPDVGVLEDFVQNALRLWGFQLDAEGTEDMCDSDSLLVALEALIRLFEITFHPKYLYQAATLMRYSLALDKQRRGKSMALLSTRLHLRLGLGSFAFEHYNHVQVKEMLHDNVAWVALARISQSHPHGATGSRSFSPDGELKKVITTIQRMEDKIDDLLYTDMQRFIYDKAFDLIELKQRLRTSLTKQFCIVERRRIARLTGVIVEPFPDLSLREHEDISDNCHWDAIPGFNHTISGAFGDYDFVRPVTKYSIYHFRTITDIVNGILFNETQGLAHFKSMPFARKYMKLHEAAEAEGSDEQKFFTFCEYRLIQRYWNPIACILHMVHPKEELAVIPLGSLEDVLNALFKELENDEKYFRQGCLDATDTSFERMPHLTEDVLNIMYGRLEIYRVLNRLVDYLRPISKQHNHPLHKHFDVSVCDRLAGFVKEIYRLQRLYVQAIIDRLSRTGVAHIRAQIFAGPTGAMIGELIADETLDWYSKEYCDSAIEALKGILKVQLV</sequence>
<accession>A0A6A5UM21</accession>
<reference evidence="1" key="1">
    <citation type="journal article" date="2020" name="Stud. Mycol.">
        <title>101 Dothideomycetes genomes: a test case for predicting lifestyles and emergence of pathogens.</title>
        <authorList>
            <person name="Haridas S."/>
            <person name="Albert R."/>
            <person name="Binder M."/>
            <person name="Bloem J."/>
            <person name="Labutti K."/>
            <person name="Salamov A."/>
            <person name="Andreopoulos B."/>
            <person name="Baker S."/>
            <person name="Barry K."/>
            <person name="Bills G."/>
            <person name="Bluhm B."/>
            <person name="Cannon C."/>
            <person name="Castanera R."/>
            <person name="Culley D."/>
            <person name="Daum C."/>
            <person name="Ezra D."/>
            <person name="Gonzalez J."/>
            <person name="Henrissat B."/>
            <person name="Kuo A."/>
            <person name="Liang C."/>
            <person name="Lipzen A."/>
            <person name="Lutzoni F."/>
            <person name="Magnuson J."/>
            <person name="Mondo S."/>
            <person name="Nolan M."/>
            <person name="Ohm R."/>
            <person name="Pangilinan J."/>
            <person name="Park H.-J."/>
            <person name="Ramirez L."/>
            <person name="Alfaro M."/>
            <person name="Sun H."/>
            <person name="Tritt A."/>
            <person name="Yoshinaga Y."/>
            <person name="Zwiers L.-H."/>
            <person name="Turgeon B."/>
            <person name="Goodwin S."/>
            <person name="Spatafora J."/>
            <person name="Crous P."/>
            <person name="Grigoriev I."/>
        </authorList>
    </citation>
    <scope>NUCLEOTIDE SEQUENCE</scope>
    <source>
        <strain evidence="1">CBS 107.79</strain>
    </source>
</reference>
<dbReference type="OrthoDB" id="24670at2759"/>
<evidence type="ECO:0000313" key="1">
    <source>
        <dbReference type="EMBL" id="KAF1965768.1"/>
    </source>
</evidence>
<keyword evidence="2" id="KW-1185">Reference proteome</keyword>
<name>A0A6A5UM21_9PLEO</name>
<dbReference type="Proteomes" id="UP000800036">
    <property type="component" value="Unassembled WGS sequence"/>
</dbReference>
<dbReference type="Pfam" id="PF09797">
    <property type="entry name" value="NatB_MDM20"/>
    <property type="match status" value="1"/>
</dbReference>